<dbReference type="Pfam" id="PF00364">
    <property type="entry name" value="Biotin_lipoyl"/>
    <property type="match status" value="1"/>
</dbReference>
<keyword evidence="4" id="KW-0443">Lipid metabolism</keyword>
<keyword evidence="8" id="KW-1185">Reference proteome</keyword>
<dbReference type="PANTHER" id="PTHR45266:SF3">
    <property type="entry name" value="OXALOACETATE DECARBOXYLASE ALPHA CHAIN"/>
    <property type="match status" value="1"/>
</dbReference>
<keyword evidence="3 4" id="KW-0092">Biotin</keyword>
<dbReference type="KEGG" id="tak:Tharo_2918"/>
<feature type="domain" description="Lipoyl-binding" evidence="6">
    <location>
        <begin position="84"/>
        <end position="160"/>
    </location>
</feature>
<dbReference type="GO" id="GO:0009317">
    <property type="term" value="C:acetyl-CoA carboxylase complex"/>
    <property type="evidence" value="ECO:0007669"/>
    <property type="project" value="InterPro"/>
</dbReference>
<accession>A0A2R4BR27</accession>
<proteinExistence type="predicted"/>
<evidence type="ECO:0000256" key="5">
    <source>
        <dbReference type="SAM" id="MobiDB-lite"/>
    </source>
</evidence>
<keyword evidence="4" id="KW-0276">Fatty acid metabolism</keyword>
<organism evidence="7 8">
    <name type="scientific">Thauera aromatica K172</name>
    <dbReference type="NCBI Taxonomy" id="44139"/>
    <lineage>
        <taxon>Bacteria</taxon>
        <taxon>Pseudomonadati</taxon>
        <taxon>Pseudomonadota</taxon>
        <taxon>Betaproteobacteria</taxon>
        <taxon>Rhodocyclales</taxon>
        <taxon>Zoogloeaceae</taxon>
        <taxon>Thauera</taxon>
    </lineage>
</organism>
<dbReference type="OrthoDB" id="5297413at2"/>
<dbReference type="PRINTS" id="PR01071">
    <property type="entry name" value="ACOABIOTINCC"/>
</dbReference>
<keyword evidence="4" id="KW-0275">Fatty acid biosynthesis</keyword>
<dbReference type="AlphaFoldDB" id="A0A2R4BR27"/>
<sequence>MKLTNEDVNEILQLLDAGPFNELNLQTLRFKLQLRRGSDGMWTQEAQILSAPELLSPATAAAAAPAASTAHAPAQARHAEKEHLTPVRTPLLGTFYRAPKPGAPAFVEVGSRVGPDTLVGIVETMKLMNSVYAGAAGTVVEICAKDAATVEHGEILMFIEPEGA</sequence>
<dbReference type="CDD" id="cd06850">
    <property type="entry name" value="biotinyl_domain"/>
    <property type="match status" value="1"/>
</dbReference>
<dbReference type="InterPro" id="IPR011053">
    <property type="entry name" value="Single_hybrid_motif"/>
</dbReference>
<evidence type="ECO:0000259" key="6">
    <source>
        <dbReference type="PROSITE" id="PS50968"/>
    </source>
</evidence>
<evidence type="ECO:0000256" key="2">
    <source>
        <dbReference type="ARBA" id="ARBA00017562"/>
    </source>
</evidence>
<dbReference type="InterPro" id="IPR050709">
    <property type="entry name" value="Biotin_Carboxyl_Carrier/Decarb"/>
</dbReference>
<comment type="function">
    <text evidence="1 4">This protein is a component of the acetyl coenzyme A carboxylase complex; first, biotin carboxylase catalyzes the carboxylation of the carrier protein and then the transcarboxylase transfers the carboxyl group to form malonyl-CoA.</text>
</comment>
<dbReference type="UniPathway" id="UPA00094"/>
<comment type="pathway">
    <text evidence="4">Lipid metabolism; fatty acid biosynthesis.</text>
</comment>
<dbReference type="RefSeq" id="WP_107221855.1">
    <property type="nucleotide sequence ID" value="NZ_CP028339.1"/>
</dbReference>
<evidence type="ECO:0000256" key="1">
    <source>
        <dbReference type="ARBA" id="ARBA00003761"/>
    </source>
</evidence>
<dbReference type="Proteomes" id="UP000241885">
    <property type="component" value="Chromosome"/>
</dbReference>
<name>A0A2R4BR27_THAAR</name>
<evidence type="ECO:0000256" key="4">
    <source>
        <dbReference type="RuleBase" id="RU364072"/>
    </source>
</evidence>
<dbReference type="GO" id="GO:0006633">
    <property type="term" value="P:fatty acid biosynthetic process"/>
    <property type="evidence" value="ECO:0007669"/>
    <property type="project" value="UniProtKB-UniPathway"/>
</dbReference>
<dbReference type="InterPro" id="IPR001249">
    <property type="entry name" value="AcCoA_biotinCC"/>
</dbReference>
<dbReference type="EMBL" id="CP028339">
    <property type="protein sequence ID" value="AVR89799.1"/>
    <property type="molecule type" value="Genomic_DNA"/>
</dbReference>
<reference evidence="7 8" key="1">
    <citation type="submission" date="2018-03" db="EMBL/GenBank/DDBJ databases">
        <title>Complete genome sequence of Thauera aromatica, a model organism for studying aromatic compound degradation under denitrifying conditions.</title>
        <authorList>
            <person name="Lo H.-Y."/>
            <person name="Goris T."/>
            <person name="Boll M."/>
            <person name="Mueller J.A."/>
        </authorList>
    </citation>
    <scope>NUCLEOTIDE SEQUENCE [LARGE SCALE GENOMIC DNA]</scope>
    <source>
        <strain evidence="7 8">K172</strain>
    </source>
</reference>
<keyword evidence="4" id="KW-0444">Lipid biosynthesis</keyword>
<feature type="compositionally biased region" description="Low complexity" evidence="5">
    <location>
        <begin position="60"/>
        <end position="76"/>
    </location>
</feature>
<dbReference type="InterPro" id="IPR000089">
    <property type="entry name" value="Biotin_lipoyl"/>
</dbReference>
<feature type="region of interest" description="Disordered" evidence="5">
    <location>
        <begin position="60"/>
        <end position="83"/>
    </location>
</feature>
<evidence type="ECO:0000256" key="3">
    <source>
        <dbReference type="ARBA" id="ARBA00023267"/>
    </source>
</evidence>
<evidence type="ECO:0000313" key="8">
    <source>
        <dbReference type="Proteomes" id="UP000241885"/>
    </source>
</evidence>
<dbReference type="GO" id="GO:0003989">
    <property type="term" value="F:acetyl-CoA carboxylase activity"/>
    <property type="evidence" value="ECO:0007669"/>
    <property type="project" value="InterPro"/>
</dbReference>
<dbReference type="SUPFAM" id="SSF51230">
    <property type="entry name" value="Single hybrid motif"/>
    <property type="match status" value="1"/>
</dbReference>
<evidence type="ECO:0000313" key="7">
    <source>
        <dbReference type="EMBL" id="AVR89799.1"/>
    </source>
</evidence>
<dbReference type="Gene3D" id="2.40.50.100">
    <property type="match status" value="1"/>
</dbReference>
<dbReference type="PANTHER" id="PTHR45266">
    <property type="entry name" value="OXALOACETATE DECARBOXYLASE ALPHA CHAIN"/>
    <property type="match status" value="1"/>
</dbReference>
<dbReference type="PROSITE" id="PS50968">
    <property type="entry name" value="BIOTINYL_LIPOYL"/>
    <property type="match status" value="1"/>
</dbReference>
<gene>
    <name evidence="7" type="ORF">Tharo_2918</name>
</gene>
<protein>
    <recommendedName>
        <fullName evidence="2 4">Biotin carboxyl carrier protein of acetyl-CoA carboxylase</fullName>
    </recommendedName>
</protein>